<evidence type="ECO:0000259" key="3">
    <source>
        <dbReference type="PROSITE" id="PS50110"/>
    </source>
</evidence>
<dbReference type="Proteomes" id="UP001054889">
    <property type="component" value="Unassembled WGS sequence"/>
</dbReference>
<dbReference type="Gene3D" id="3.40.50.2300">
    <property type="match status" value="1"/>
</dbReference>
<dbReference type="InterPro" id="IPR011006">
    <property type="entry name" value="CheY-like_superfamily"/>
</dbReference>
<evidence type="ECO:0000313" key="4">
    <source>
        <dbReference type="EMBL" id="GJM87445.1"/>
    </source>
</evidence>
<feature type="domain" description="Response regulatory" evidence="3">
    <location>
        <begin position="860"/>
        <end position="977"/>
    </location>
</feature>
<dbReference type="PROSITE" id="PS50110">
    <property type="entry name" value="RESPONSE_REGULATORY"/>
    <property type="match status" value="1"/>
</dbReference>
<dbReference type="InterPro" id="IPR001789">
    <property type="entry name" value="Sig_transdc_resp-reg_receiver"/>
</dbReference>
<dbReference type="SUPFAM" id="SSF52172">
    <property type="entry name" value="CheY-like"/>
    <property type="match status" value="1"/>
</dbReference>
<evidence type="ECO:0000256" key="1">
    <source>
        <dbReference type="ARBA" id="ARBA00023012"/>
    </source>
</evidence>
<dbReference type="GO" id="GO:0009736">
    <property type="term" value="P:cytokinin-activated signaling pathway"/>
    <property type="evidence" value="ECO:0007669"/>
    <property type="project" value="InterPro"/>
</dbReference>
<keyword evidence="5" id="KW-1185">Reference proteome</keyword>
<keyword evidence="2" id="KW-0597">Phosphoprotein</keyword>
<proteinExistence type="predicted"/>
<feature type="modified residue" description="4-aspartylphosphate" evidence="2">
    <location>
        <position position="910"/>
    </location>
</feature>
<protein>
    <recommendedName>
        <fullName evidence="3">Response regulatory domain-containing protein</fullName>
    </recommendedName>
</protein>
<accession>A0AAV5BNX8</accession>
<dbReference type="PANTHER" id="PTHR43874:SF69">
    <property type="entry name" value="TWO-COMPONENT RESPONSE REGULATOR ORR3"/>
    <property type="match status" value="1"/>
</dbReference>
<name>A0AAV5BNX8_ELECO</name>
<sequence length="979" mass="107740">MVETPSVVDIVAVRPEPNYPAPAESLTYALDDVDFKEYETSNVHLLEQKGEEVFLDPLLADSYEDSFAISKLLSHSEAAKMTDVAGEDLSESLDKGASSHQNNVAVSSDYGGRTDNMIWDVQLTTESNILEAHQDGKETLSDSIHHSNSHSAGIFLSPSKLINDEAYLSNSHSYFLYSNLMEDESPLPGHGGCRESKDGIDLAFLDTPILLDEVTSAESWTDNAVCSRYVQDNGSTESLHDGNQVQTKTSERANFGFEERFVSSEEGIKSEIFSLYSRSSSCVSDVNMIETLTGVTFPEPKNDNNFSVVERNPMKDPKIFHADSYTNNTRSAEFIADINVMENLNAGKEAGAGSVHDVSLSFLNTLGASDVSCSIGKTDNRTHCHRHLFRKLIHLKACKLVSGSLSSNMKMTLLFVKLKCFLRRLKDDEDFLSDSNMVKNLEMLQSAQSSSPEILHDSSLCVGSSISVDGGNDFNNSSYNPGSVMHTAEMNTENFLGLKEGVDRDSSSMNYSNYSISSPPMPDENLIQIPGAVKEGSFEPNYEYPSSFEETSTSGSYSYNNPMSSLHASMKVSVRSSRKELPDLVLEDVDRFGEISGDEMSNKSQSENGLSCELTAITEAETLYTKIQDCTEASNIDSTKASNIDSTTEASNVDTTKASESATEGLFETEHHREPELVLNLVGIPFIDEDEGKKTEQDCGSSNADSCHHEIRILETLQELPIAVGTEKGLLEDSNICECNCIDKEPKDLGINDIENDVEDLDVGHKMRFRGLFLPCETGALASAAPPALQIWLDLISHSAPMLAFFLSFLFVFYLLGGGPSLPRHSCIKWPLRPAMAVGILQLQRCLMSTMTAVVVPEPHVLAVDDSIVDRAVISRLLRSSKYRVTTVDSGKRALEVLSLDRNVQMIITDYCMPEMTGYDLLKRVKESAELPEIPVVIMSSENSPARIRQCLEEGAEDFLIKPVRASDVSRLCSRVRNS</sequence>
<dbReference type="GO" id="GO:0000160">
    <property type="term" value="P:phosphorelay signal transduction system"/>
    <property type="evidence" value="ECO:0007669"/>
    <property type="project" value="UniProtKB-KW"/>
</dbReference>
<dbReference type="SMART" id="SM00448">
    <property type="entry name" value="REC"/>
    <property type="match status" value="1"/>
</dbReference>
<dbReference type="AlphaFoldDB" id="A0AAV5BNX8"/>
<comment type="caution">
    <text evidence="4">The sequence shown here is derived from an EMBL/GenBank/DDBJ whole genome shotgun (WGS) entry which is preliminary data.</text>
</comment>
<dbReference type="EMBL" id="BQKI01000001">
    <property type="protein sequence ID" value="GJM87445.1"/>
    <property type="molecule type" value="Genomic_DNA"/>
</dbReference>
<keyword evidence="1" id="KW-0902">Two-component regulatory system</keyword>
<reference evidence="4" key="1">
    <citation type="journal article" date="2018" name="DNA Res.">
        <title>Multiple hybrid de novo genome assembly of finger millet, an orphan allotetraploid crop.</title>
        <authorList>
            <person name="Hatakeyama M."/>
            <person name="Aluri S."/>
            <person name="Balachadran M.T."/>
            <person name="Sivarajan S.R."/>
            <person name="Patrignani A."/>
            <person name="Gruter S."/>
            <person name="Poveda L."/>
            <person name="Shimizu-Inatsugi R."/>
            <person name="Baeten J."/>
            <person name="Francoijs K.J."/>
            <person name="Nataraja K.N."/>
            <person name="Reddy Y.A.N."/>
            <person name="Phadnis S."/>
            <person name="Ravikumar R.L."/>
            <person name="Schlapbach R."/>
            <person name="Sreeman S.M."/>
            <person name="Shimizu K.K."/>
        </authorList>
    </citation>
    <scope>NUCLEOTIDE SEQUENCE</scope>
</reference>
<organism evidence="4 5">
    <name type="scientific">Eleusine coracana subsp. coracana</name>
    <dbReference type="NCBI Taxonomy" id="191504"/>
    <lineage>
        <taxon>Eukaryota</taxon>
        <taxon>Viridiplantae</taxon>
        <taxon>Streptophyta</taxon>
        <taxon>Embryophyta</taxon>
        <taxon>Tracheophyta</taxon>
        <taxon>Spermatophyta</taxon>
        <taxon>Magnoliopsida</taxon>
        <taxon>Liliopsida</taxon>
        <taxon>Poales</taxon>
        <taxon>Poaceae</taxon>
        <taxon>PACMAD clade</taxon>
        <taxon>Chloridoideae</taxon>
        <taxon>Cynodonteae</taxon>
        <taxon>Eleusininae</taxon>
        <taxon>Eleusine</taxon>
    </lineage>
</organism>
<dbReference type="Pfam" id="PF00072">
    <property type="entry name" value="Response_reg"/>
    <property type="match status" value="1"/>
</dbReference>
<gene>
    <name evidence="4" type="primary">ga03399</name>
    <name evidence="4" type="ORF">PR202_ga03399</name>
</gene>
<dbReference type="InterPro" id="IPR045279">
    <property type="entry name" value="ARR-like"/>
</dbReference>
<evidence type="ECO:0000256" key="2">
    <source>
        <dbReference type="PROSITE-ProRule" id="PRU00169"/>
    </source>
</evidence>
<evidence type="ECO:0000313" key="5">
    <source>
        <dbReference type="Proteomes" id="UP001054889"/>
    </source>
</evidence>
<dbReference type="PANTHER" id="PTHR43874">
    <property type="entry name" value="TWO-COMPONENT RESPONSE REGULATOR"/>
    <property type="match status" value="1"/>
</dbReference>
<reference evidence="4" key="2">
    <citation type="submission" date="2021-12" db="EMBL/GenBank/DDBJ databases">
        <title>Resequencing data analysis of finger millet.</title>
        <authorList>
            <person name="Hatakeyama M."/>
            <person name="Aluri S."/>
            <person name="Balachadran M.T."/>
            <person name="Sivarajan S.R."/>
            <person name="Poveda L."/>
            <person name="Shimizu-Inatsugi R."/>
            <person name="Schlapbach R."/>
            <person name="Sreeman S.M."/>
            <person name="Shimizu K.K."/>
        </authorList>
    </citation>
    <scope>NUCLEOTIDE SEQUENCE</scope>
</reference>
<dbReference type="CDD" id="cd17581">
    <property type="entry name" value="REC_typeA_ARR"/>
    <property type="match status" value="1"/>
</dbReference>